<evidence type="ECO:0000313" key="1">
    <source>
        <dbReference type="EMBL" id="QGU01058.1"/>
    </source>
</evidence>
<dbReference type="GO" id="GO:0006284">
    <property type="term" value="P:base-excision repair"/>
    <property type="evidence" value="ECO:0007669"/>
    <property type="project" value="InterPro"/>
</dbReference>
<dbReference type="Gene3D" id="1.10.340.30">
    <property type="entry name" value="Hypothetical protein, domain 2"/>
    <property type="match status" value="1"/>
</dbReference>
<gene>
    <name evidence="1" type="primary">tag</name>
    <name evidence="1" type="ORF">CKALI_00785</name>
</gene>
<keyword evidence="1" id="KW-0326">Glycosidase</keyword>
<sequence>MSLGLFKMWGMNGNLEEKGLVACEDGRIRPAWAAESELMRNYYDHEWGRPILTESEAFERLVLEGFQAGLSWAIVLRKRDAFRLAFKDFDVDAVAAFSESDIERCAENPDIIRNRAKIRAAVHNARCVQELREDGGLLALLASFAPEHWEQPVSSATAHTVSAESHQMAATLKKKGFKFVGPTTCFALMEATGLINNRVVGASDLL</sequence>
<proteinExistence type="predicted"/>
<dbReference type="Pfam" id="PF03352">
    <property type="entry name" value="Adenine_glyco"/>
    <property type="match status" value="1"/>
</dbReference>
<dbReference type="InterPro" id="IPR011257">
    <property type="entry name" value="DNA_glycosylase"/>
</dbReference>
<dbReference type="Proteomes" id="UP000427071">
    <property type="component" value="Chromosome"/>
</dbReference>
<dbReference type="PANTHER" id="PTHR30037">
    <property type="entry name" value="DNA-3-METHYLADENINE GLYCOSYLASE 1"/>
    <property type="match status" value="1"/>
</dbReference>
<dbReference type="InterPro" id="IPR052891">
    <property type="entry name" value="DNA-3mA_glycosylase"/>
</dbReference>
<protein>
    <submittedName>
        <fullName evidence="1">DNA-3-methyladenine glycosylase 1</fullName>
        <ecNumber evidence="1">3.2.2.20</ecNumber>
    </submittedName>
</protein>
<name>A0A6B8VZT4_9CORY</name>
<dbReference type="AlphaFoldDB" id="A0A6B8VZT4"/>
<reference evidence="2" key="1">
    <citation type="submission" date="2019-11" db="EMBL/GenBank/DDBJ databases">
        <title>Complete genome sequence of Corynebacterium kalinowskii 1959, a novel Corynebacterium species isolated from soil of a small paddock in Vilsendorf, Germany.</title>
        <authorList>
            <person name="Schaffert L."/>
            <person name="Ruwe M."/>
            <person name="Milse J."/>
            <person name="Hanuschka K."/>
            <person name="Ortseifen V."/>
            <person name="Droste J."/>
            <person name="Brandt D."/>
            <person name="Schlueter L."/>
            <person name="Kutter Y."/>
            <person name="Vinke S."/>
            <person name="Viehoefer P."/>
            <person name="Jacob L."/>
            <person name="Luebke N.-C."/>
            <person name="Schulte-Berndt E."/>
            <person name="Hain C."/>
            <person name="Linder M."/>
            <person name="Schmidt P."/>
            <person name="Wollenschlaeger L."/>
            <person name="Luttermann T."/>
            <person name="Thieme E."/>
            <person name="Hassa J."/>
            <person name="Haak M."/>
            <person name="Wittchen M."/>
            <person name="Mentz A."/>
            <person name="Persicke M."/>
            <person name="Busche T."/>
            <person name="Ruckert C."/>
        </authorList>
    </citation>
    <scope>NUCLEOTIDE SEQUENCE [LARGE SCALE GENOMIC DNA]</scope>
    <source>
        <strain evidence="2">1959</strain>
    </source>
</reference>
<keyword evidence="1" id="KW-0378">Hydrolase</keyword>
<dbReference type="PANTHER" id="PTHR30037:SF4">
    <property type="entry name" value="DNA-3-METHYLADENINE GLYCOSYLASE I"/>
    <property type="match status" value="1"/>
</dbReference>
<dbReference type="KEGG" id="ckw:CKALI_00785"/>
<dbReference type="EC" id="3.2.2.20" evidence="1"/>
<keyword evidence="2" id="KW-1185">Reference proteome</keyword>
<dbReference type="EMBL" id="CP046452">
    <property type="protein sequence ID" value="QGU01058.1"/>
    <property type="molecule type" value="Genomic_DNA"/>
</dbReference>
<dbReference type="InterPro" id="IPR005019">
    <property type="entry name" value="Adenine_glyco"/>
</dbReference>
<evidence type="ECO:0000313" key="2">
    <source>
        <dbReference type="Proteomes" id="UP000427071"/>
    </source>
</evidence>
<organism evidence="1 2">
    <name type="scientific">Corynebacterium kalinowskii</name>
    <dbReference type="NCBI Taxonomy" id="2675216"/>
    <lineage>
        <taxon>Bacteria</taxon>
        <taxon>Bacillati</taxon>
        <taxon>Actinomycetota</taxon>
        <taxon>Actinomycetes</taxon>
        <taxon>Mycobacteriales</taxon>
        <taxon>Corynebacteriaceae</taxon>
        <taxon>Corynebacterium</taxon>
    </lineage>
</organism>
<dbReference type="SUPFAM" id="SSF48150">
    <property type="entry name" value="DNA-glycosylase"/>
    <property type="match status" value="1"/>
</dbReference>
<dbReference type="GO" id="GO:0008725">
    <property type="term" value="F:DNA-3-methyladenine glycosylase activity"/>
    <property type="evidence" value="ECO:0007669"/>
    <property type="project" value="UniProtKB-EC"/>
</dbReference>
<accession>A0A6B8VZT4</accession>